<keyword evidence="3" id="KW-1185">Reference proteome</keyword>
<organism evidence="2 3">
    <name type="scientific">Reticulomyxa filosa</name>
    <dbReference type="NCBI Taxonomy" id="46433"/>
    <lineage>
        <taxon>Eukaryota</taxon>
        <taxon>Sar</taxon>
        <taxon>Rhizaria</taxon>
        <taxon>Retaria</taxon>
        <taxon>Foraminifera</taxon>
        <taxon>Monothalamids</taxon>
        <taxon>Reticulomyxidae</taxon>
        <taxon>Reticulomyxa</taxon>
    </lineage>
</organism>
<dbReference type="PANTHER" id="PTHR28245">
    <property type="entry name" value="ARF3-INTERACTING PROTEIN 1"/>
    <property type="match status" value="1"/>
</dbReference>
<name>X6NCR9_RETFI</name>
<keyword evidence="1" id="KW-1133">Transmembrane helix</keyword>
<dbReference type="OrthoDB" id="66409at2759"/>
<evidence type="ECO:0000313" key="3">
    <source>
        <dbReference type="Proteomes" id="UP000023152"/>
    </source>
</evidence>
<evidence type="ECO:0008006" key="4">
    <source>
        <dbReference type="Google" id="ProtNLM"/>
    </source>
</evidence>
<dbReference type="AlphaFoldDB" id="X6NCR9"/>
<keyword evidence="1" id="KW-0472">Membrane</keyword>
<evidence type="ECO:0000256" key="1">
    <source>
        <dbReference type="SAM" id="Phobius"/>
    </source>
</evidence>
<dbReference type="PANTHER" id="PTHR28245:SF1">
    <property type="entry name" value="ARF3-INTERACTING PROTEIN 1"/>
    <property type="match status" value="1"/>
</dbReference>
<proteinExistence type="predicted"/>
<dbReference type="Pfam" id="PF08616">
    <property type="entry name" value="SPA"/>
    <property type="match status" value="1"/>
</dbReference>
<dbReference type="InterPro" id="IPR052809">
    <property type="entry name" value="Actin_polarity_regulatory"/>
</dbReference>
<dbReference type="Proteomes" id="UP000023152">
    <property type="component" value="Unassembled WGS sequence"/>
</dbReference>
<protein>
    <recommendedName>
        <fullName evidence="4">UDENN domain-containing protein</fullName>
    </recommendedName>
</protein>
<sequence>MTYVEHTKYSQKKKKKKPNIHIYIYILFIYVFVICICSMDPCGKTIKNSSVGADMQFTLLSDTEKFCSFYPVSGNAIGLKFENANDMKSTQALISQILNPEKKPKDIKEPEVTAEKKPLACLNFVRTQKDSSVRRGAVVKALAICTRLQILESFKPLLITALDNYFVNESETGLSFLYVTLNEAEFDPNVERGPTRQISLYLQGPSDTDETYSVPVVFHGITMPLTVPYDVGPDEITGVSVVNFFNIFRKHLSLIYNAVFTQKRILYLGHHQPAETVCQMVLATCLLVSPAIEGTLKRAYPYACLTAMQFLQVLSTI</sequence>
<evidence type="ECO:0000313" key="2">
    <source>
        <dbReference type="EMBL" id="ETO24115.1"/>
    </source>
</evidence>
<dbReference type="GO" id="GO:0005886">
    <property type="term" value="C:plasma membrane"/>
    <property type="evidence" value="ECO:0007669"/>
    <property type="project" value="TreeGrafter"/>
</dbReference>
<dbReference type="GO" id="GO:0051666">
    <property type="term" value="P:actin cortical patch localization"/>
    <property type="evidence" value="ECO:0007669"/>
    <property type="project" value="TreeGrafter"/>
</dbReference>
<dbReference type="EMBL" id="ASPP01009435">
    <property type="protein sequence ID" value="ETO24115.1"/>
    <property type="molecule type" value="Genomic_DNA"/>
</dbReference>
<comment type="caution">
    <text evidence="2">The sequence shown here is derived from an EMBL/GenBank/DDBJ whole genome shotgun (WGS) entry which is preliminary data.</text>
</comment>
<reference evidence="2 3" key="1">
    <citation type="journal article" date="2013" name="Curr. Biol.">
        <title>The Genome of the Foraminiferan Reticulomyxa filosa.</title>
        <authorList>
            <person name="Glockner G."/>
            <person name="Hulsmann N."/>
            <person name="Schleicher M."/>
            <person name="Noegel A.A."/>
            <person name="Eichinger L."/>
            <person name="Gallinger C."/>
            <person name="Pawlowski J."/>
            <person name="Sierra R."/>
            <person name="Euteneuer U."/>
            <person name="Pillet L."/>
            <person name="Moustafa A."/>
            <person name="Platzer M."/>
            <person name="Groth M."/>
            <person name="Szafranski K."/>
            <person name="Schliwa M."/>
        </authorList>
    </citation>
    <scope>NUCLEOTIDE SEQUENCE [LARGE SCALE GENOMIC DNA]</scope>
</reference>
<feature type="transmembrane region" description="Helical" evidence="1">
    <location>
        <begin position="20"/>
        <end position="39"/>
    </location>
</feature>
<gene>
    <name evidence="2" type="ORF">RFI_13043</name>
</gene>
<keyword evidence="1" id="KW-0812">Transmembrane</keyword>
<accession>X6NCR9</accession>